<dbReference type="InterPro" id="IPR034660">
    <property type="entry name" value="DinB/YfiT-like"/>
</dbReference>
<protein>
    <submittedName>
        <fullName evidence="2">Metal-dependent hydrolase</fullName>
    </submittedName>
</protein>
<dbReference type="Gene3D" id="1.20.120.450">
    <property type="entry name" value="dinb family like domain"/>
    <property type="match status" value="1"/>
</dbReference>
<gene>
    <name evidence="2" type="ORF">CRP01_12565</name>
</gene>
<evidence type="ECO:0000259" key="1">
    <source>
        <dbReference type="Pfam" id="PF12867"/>
    </source>
</evidence>
<dbReference type="SUPFAM" id="SSF109854">
    <property type="entry name" value="DinB/YfiT-like putative metalloenzymes"/>
    <property type="match status" value="1"/>
</dbReference>
<dbReference type="InterPro" id="IPR024775">
    <property type="entry name" value="DinB-like"/>
</dbReference>
<dbReference type="AlphaFoldDB" id="A0A2D0NDF0"/>
<sequence length="176" mass="20283">MVEEQLDQLKYPIGHFKFPGGYDEATRSKLKKSIGELPAKLRAATENLSEEQLNLHYRPGGWTIRQVVHHVADSHLNSIIRFKLALTEDTPSIKPYDEAAWAELRDTAVTPIEVSLKLLEALHTRWINLLDGFSEKEWQKKAYHPERKAEMALEEFLGLYAWHGEHHLAHVNQALK</sequence>
<name>A0A2D0NDF0_FLAN2</name>
<dbReference type="EMBL" id="PDUD01000018">
    <property type="protein sequence ID" value="PHN06396.1"/>
    <property type="molecule type" value="Genomic_DNA"/>
</dbReference>
<dbReference type="NCBIfam" id="NF009807">
    <property type="entry name" value="PRK13291.1"/>
    <property type="match status" value="1"/>
</dbReference>
<dbReference type="GO" id="GO:0016787">
    <property type="term" value="F:hydrolase activity"/>
    <property type="evidence" value="ECO:0007669"/>
    <property type="project" value="UniProtKB-KW"/>
</dbReference>
<proteinExistence type="predicted"/>
<feature type="domain" description="DinB-like" evidence="1">
    <location>
        <begin position="38"/>
        <end position="170"/>
    </location>
</feature>
<comment type="caution">
    <text evidence="2">The sequence shown here is derived from an EMBL/GenBank/DDBJ whole genome shotgun (WGS) entry which is preliminary data.</text>
</comment>
<dbReference type="Proteomes" id="UP000223913">
    <property type="component" value="Unassembled WGS sequence"/>
</dbReference>
<dbReference type="Pfam" id="PF12867">
    <property type="entry name" value="DinB_2"/>
    <property type="match status" value="1"/>
</dbReference>
<evidence type="ECO:0000313" key="2">
    <source>
        <dbReference type="EMBL" id="PHN06396.1"/>
    </source>
</evidence>
<organism evidence="2 3">
    <name type="scientific">Flavilitoribacter nigricans (strain ATCC 23147 / DSM 23189 / NBRC 102662 / NCIMB 1420 / SS-2)</name>
    <name type="common">Lewinella nigricans</name>
    <dbReference type="NCBI Taxonomy" id="1122177"/>
    <lineage>
        <taxon>Bacteria</taxon>
        <taxon>Pseudomonadati</taxon>
        <taxon>Bacteroidota</taxon>
        <taxon>Saprospiria</taxon>
        <taxon>Saprospirales</taxon>
        <taxon>Lewinellaceae</taxon>
        <taxon>Flavilitoribacter</taxon>
    </lineage>
</organism>
<keyword evidence="2" id="KW-0378">Hydrolase</keyword>
<reference evidence="2 3" key="1">
    <citation type="submission" date="2017-10" db="EMBL/GenBank/DDBJ databases">
        <title>The draft genome sequence of Lewinella nigricans NBRC 102662.</title>
        <authorList>
            <person name="Wang K."/>
        </authorList>
    </citation>
    <scope>NUCLEOTIDE SEQUENCE [LARGE SCALE GENOMIC DNA]</scope>
    <source>
        <strain evidence="2 3">NBRC 102662</strain>
    </source>
</reference>
<evidence type="ECO:0000313" key="3">
    <source>
        <dbReference type="Proteomes" id="UP000223913"/>
    </source>
</evidence>
<accession>A0A2D0NDF0</accession>
<dbReference type="OrthoDB" id="9796039at2"/>
<dbReference type="RefSeq" id="WP_099150379.1">
    <property type="nucleotide sequence ID" value="NZ_PDUD01000018.1"/>
</dbReference>
<keyword evidence="3" id="KW-1185">Reference proteome</keyword>